<dbReference type="InterPro" id="IPR036942">
    <property type="entry name" value="Beta-barrel_TonB_sf"/>
</dbReference>
<sequence>MKKNMHYARYVLWALPLWGVGLHSAQAELKHFAGSDNHVKAGYNRTEAVLLESGIYMSGLRQSDVPVSGKVTGENGEGLPGVTVQLKGTTRGTATDLEGNFTLPVPDGKGTLVVSFIGYTTQEVAVNNQTSVNVSLSPDTKALQEVVVVGYGTQSRNDLTVSVASVEGEAVAERGTVSPLQAVQGQVAGADISASSGRAGASYNIQIRGANTLSGNTSPLYVVDGVITDNIDFLNPQDIAKLDVLKDAASTAVYGSRGSNGVVIVTTKRGTGVKGGTTISYDGYVGIRQNARMPDFMNGDEFWEYRQNAYITPELLKSPVGDYETVIQNQLNRSPTLARRVANREYFDWPSYLLQTGIQTNHWLNVSGNSGKGMQYVIGAGYQKEKGNLSNETFEKYNLKASIDHKINEKWSAGLNFNLSLSERELGSDLAITNAYRMSPLVSPYDEEGELVFRPGQYDNLGFTSSVNPIIDNENSENNTRTTFGLGNIYLQVAPVSWLNVRTTLSPNFRNSRQGRYSGSLTETRGGQLASASLENASRFGYIWDNVLTANKSFGEHAFSFTGLYSMQYDRIEASEIIANNLPFNSSFHNLGTASDRTVGSGFEKSTILSYMVRLNYSFKDKYLVTLTTRWDGSSRLAAGNKWSSFPSASFAWRLSEEDFLRSSGLVSDLKLRLSAGISGNNNGVDPYGTLANISSPLQYDFDGSLALGYRSNNLVNPDLTWEKAREYNIGVDFGFFNGRISGSIDAYDKRSNGLILEVEQPIESGWESVFANVGAVRNRGVEAVLRTVNISNNDFSWSTNFTFAHNKNTILELLNGEEDMVGNGWFIGEPVNANYNYAFDGIWQESERELALEYGQLPGQARVKDLNNDGVINSDDRTIIGSSNPSWTGGFSTNLVYKQFDLSAALFTRQGVQVVSPFHNEFLNLADRGRTKLNVNYYMPENTVTQARESNEYPQPNNVGQYWSEIRAYKNASFVKVQNISLGYTFSPDLLQKLRIKSTRVYANVLNPFVFTKYDGFDPEYARESLVNSGTSNITYQFGVNLKF</sequence>
<dbReference type="RefSeq" id="WP_229958625.1">
    <property type="nucleotide sequence ID" value="NZ_JAJJWI010000003.1"/>
</dbReference>
<evidence type="ECO:0000256" key="3">
    <source>
        <dbReference type="ARBA" id="ARBA00022452"/>
    </source>
</evidence>
<dbReference type="InterPro" id="IPR008969">
    <property type="entry name" value="CarboxyPept-like_regulatory"/>
</dbReference>
<evidence type="ECO:0000256" key="7">
    <source>
        <dbReference type="PROSITE-ProRule" id="PRU01360"/>
    </source>
</evidence>
<evidence type="ECO:0000256" key="4">
    <source>
        <dbReference type="ARBA" id="ARBA00022692"/>
    </source>
</evidence>
<dbReference type="Gene3D" id="2.60.40.1120">
    <property type="entry name" value="Carboxypeptidase-like, regulatory domain"/>
    <property type="match status" value="1"/>
</dbReference>
<evidence type="ECO:0000256" key="1">
    <source>
        <dbReference type="ARBA" id="ARBA00004571"/>
    </source>
</evidence>
<evidence type="ECO:0000256" key="8">
    <source>
        <dbReference type="SAM" id="SignalP"/>
    </source>
</evidence>
<evidence type="ECO:0000256" key="2">
    <source>
        <dbReference type="ARBA" id="ARBA00022448"/>
    </source>
</evidence>
<dbReference type="NCBIfam" id="TIGR04056">
    <property type="entry name" value="OMP_RagA_SusC"/>
    <property type="match status" value="1"/>
</dbReference>
<dbReference type="Gene3D" id="2.40.170.20">
    <property type="entry name" value="TonB-dependent receptor, beta-barrel domain"/>
    <property type="match status" value="1"/>
</dbReference>
<evidence type="ECO:0000256" key="6">
    <source>
        <dbReference type="ARBA" id="ARBA00023237"/>
    </source>
</evidence>
<dbReference type="EMBL" id="JBHUHV010000039">
    <property type="protein sequence ID" value="MFD2067849.1"/>
    <property type="molecule type" value="Genomic_DNA"/>
</dbReference>
<comment type="caution">
    <text evidence="10">The sequence shown here is derived from an EMBL/GenBank/DDBJ whole genome shotgun (WGS) entry which is preliminary data.</text>
</comment>
<protein>
    <submittedName>
        <fullName evidence="10">SusC/RagA family TonB-linked outer membrane protein</fullName>
    </submittedName>
</protein>
<dbReference type="SUPFAM" id="SSF56935">
    <property type="entry name" value="Porins"/>
    <property type="match status" value="1"/>
</dbReference>
<dbReference type="InterPro" id="IPR039426">
    <property type="entry name" value="TonB-dep_rcpt-like"/>
</dbReference>
<dbReference type="Gene3D" id="2.170.130.10">
    <property type="entry name" value="TonB-dependent receptor, plug domain"/>
    <property type="match status" value="1"/>
</dbReference>
<dbReference type="InterPro" id="IPR012910">
    <property type="entry name" value="Plug_dom"/>
</dbReference>
<dbReference type="Proteomes" id="UP001597369">
    <property type="component" value="Unassembled WGS sequence"/>
</dbReference>
<evidence type="ECO:0000313" key="10">
    <source>
        <dbReference type="EMBL" id="MFD2067849.1"/>
    </source>
</evidence>
<keyword evidence="8" id="KW-0732">Signal</keyword>
<keyword evidence="5 7" id="KW-0472">Membrane</keyword>
<evidence type="ECO:0000313" key="11">
    <source>
        <dbReference type="Proteomes" id="UP001597369"/>
    </source>
</evidence>
<feature type="signal peptide" evidence="8">
    <location>
        <begin position="1"/>
        <end position="27"/>
    </location>
</feature>
<proteinExistence type="inferred from homology"/>
<keyword evidence="4 7" id="KW-0812">Transmembrane</keyword>
<keyword evidence="2 7" id="KW-0813">Transport</keyword>
<dbReference type="SUPFAM" id="SSF49464">
    <property type="entry name" value="Carboxypeptidase regulatory domain-like"/>
    <property type="match status" value="1"/>
</dbReference>
<evidence type="ECO:0000259" key="9">
    <source>
        <dbReference type="Pfam" id="PF07715"/>
    </source>
</evidence>
<keyword evidence="3 7" id="KW-1134">Transmembrane beta strand</keyword>
<feature type="chain" id="PRO_5046754833" evidence="8">
    <location>
        <begin position="28"/>
        <end position="1045"/>
    </location>
</feature>
<accession>A0ABW4WYY0</accession>
<gene>
    <name evidence="10" type="ORF">ACFSKU_13220</name>
</gene>
<evidence type="ECO:0000256" key="5">
    <source>
        <dbReference type="ARBA" id="ARBA00023136"/>
    </source>
</evidence>
<feature type="domain" description="TonB-dependent receptor plug" evidence="9">
    <location>
        <begin position="157"/>
        <end position="262"/>
    </location>
</feature>
<comment type="similarity">
    <text evidence="7">Belongs to the TonB-dependent receptor family.</text>
</comment>
<dbReference type="Pfam" id="PF13715">
    <property type="entry name" value="CarbopepD_reg_2"/>
    <property type="match status" value="1"/>
</dbReference>
<keyword evidence="11" id="KW-1185">Reference proteome</keyword>
<comment type="subcellular location">
    <subcellularLocation>
        <location evidence="1 7">Cell outer membrane</location>
        <topology evidence="1 7">Multi-pass membrane protein</topology>
    </subcellularLocation>
</comment>
<dbReference type="InterPro" id="IPR023996">
    <property type="entry name" value="TonB-dep_OMP_SusC/RagA"/>
</dbReference>
<reference evidence="11" key="1">
    <citation type="journal article" date="2019" name="Int. J. Syst. Evol. Microbiol.">
        <title>The Global Catalogue of Microorganisms (GCM) 10K type strain sequencing project: providing services to taxonomists for standard genome sequencing and annotation.</title>
        <authorList>
            <consortium name="The Broad Institute Genomics Platform"/>
            <consortium name="The Broad Institute Genome Sequencing Center for Infectious Disease"/>
            <person name="Wu L."/>
            <person name="Ma J."/>
        </authorList>
    </citation>
    <scope>NUCLEOTIDE SEQUENCE [LARGE SCALE GENOMIC DNA]</scope>
    <source>
        <strain evidence="11">JCM 16545</strain>
    </source>
</reference>
<dbReference type="InterPro" id="IPR023997">
    <property type="entry name" value="TonB-dep_OMP_SusC/RagA_CS"/>
</dbReference>
<keyword evidence="6 7" id="KW-0998">Cell outer membrane</keyword>
<dbReference type="Pfam" id="PF07715">
    <property type="entry name" value="Plug"/>
    <property type="match status" value="1"/>
</dbReference>
<name>A0ABW4WYY0_9BACT</name>
<dbReference type="PROSITE" id="PS52016">
    <property type="entry name" value="TONB_DEPENDENT_REC_3"/>
    <property type="match status" value="1"/>
</dbReference>
<dbReference type="InterPro" id="IPR037066">
    <property type="entry name" value="Plug_dom_sf"/>
</dbReference>
<dbReference type="NCBIfam" id="TIGR04057">
    <property type="entry name" value="SusC_RagA_signa"/>
    <property type="match status" value="1"/>
</dbReference>
<organism evidence="10 11">
    <name type="scientific">Pontibacter silvestris</name>
    <dbReference type="NCBI Taxonomy" id="2305183"/>
    <lineage>
        <taxon>Bacteria</taxon>
        <taxon>Pseudomonadati</taxon>
        <taxon>Bacteroidota</taxon>
        <taxon>Cytophagia</taxon>
        <taxon>Cytophagales</taxon>
        <taxon>Hymenobacteraceae</taxon>
        <taxon>Pontibacter</taxon>
    </lineage>
</organism>